<protein>
    <submittedName>
        <fullName evidence="1">RCG30617</fullName>
    </submittedName>
</protein>
<reference evidence="2" key="1">
    <citation type="submission" date="2005-09" db="EMBL/GenBank/DDBJ databases">
        <authorList>
            <person name="Mural R.J."/>
            <person name="Li P.W."/>
            <person name="Adams M.D."/>
            <person name="Amanatides P.G."/>
            <person name="Baden-Tillson H."/>
            <person name="Barnstead M."/>
            <person name="Chin S.H."/>
            <person name="Dew I."/>
            <person name="Evans C.A."/>
            <person name="Ferriera S."/>
            <person name="Flanigan M."/>
            <person name="Fosler C."/>
            <person name="Glodek A."/>
            <person name="Gu Z."/>
            <person name="Holt R.A."/>
            <person name="Jennings D."/>
            <person name="Kraft C.L."/>
            <person name="Lu F."/>
            <person name="Nguyen T."/>
            <person name="Nusskern D.R."/>
            <person name="Pfannkoch C.M."/>
            <person name="Sitter C."/>
            <person name="Sutton G.G."/>
            <person name="Venter J.C."/>
            <person name="Wang Z."/>
            <person name="Woodage T."/>
            <person name="Zheng X.H."/>
            <person name="Zhong F."/>
        </authorList>
    </citation>
    <scope>NUCLEOTIDE SEQUENCE [LARGE SCALE GENOMIC DNA]</scope>
    <source>
        <strain>BN</strain>
        <strain evidence="2">Sprague-Dawley</strain>
    </source>
</reference>
<evidence type="ECO:0000313" key="1">
    <source>
        <dbReference type="EMBL" id="EDL80382.1"/>
    </source>
</evidence>
<gene>
    <name evidence="1" type="ORF">rCG_30617</name>
</gene>
<dbReference type="Proteomes" id="UP000234681">
    <property type="component" value="Chromosome 5"/>
</dbReference>
<dbReference type="EMBL" id="CH473968">
    <property type="protein sequence ID" value="EDL80382.1"/>
    <property type="molecule type" value="Genomic_DNA"/>
</dbReference>
<accession>A6IS31</accession>
<evidence type="ECO:0000313" key="2">
    <source>
        <dbReference type="Proteomes" id="UP000234681"/>
    </source>
</evidence>
<proteinExistence type="predicted"/>
<name>A6IS31_RAT</name>
<organism evidence="1 2">
    <name type="scientific">Rattus norvegicus</name>
    <name type="common">Rat</name>
    <dbReference type="NCBI Taxonomy" id="10116"/>
    <lineage>
        <taxon>Eukaryota</taxon>
        <taxon>Metazoa</taxon>
        <taxon>Chordata</taxon>
        <taxon>Craniata</taxon>
        <taxon>Vertebrata</taxon>
        <taxon>Euteleostomi</taxon>
        <taxon>Mammalia</taxon>
        <taxon>Eutheria</taxon>
        <taxon>Euarchontoglires</taxon>
        <taxon>Glires</taxon>
        <taxon>Rodentia</taxon>
        <taxon>Myomorpha</taxon>
        <taxon>Muroidea</taxon>
        <taxon>Muridae</taxon>
        <taxon>Murinae</taxon>
        <taxon>Rattus</taxon>
    </lineage>
</organism>
<dbReference type="AlphaFoldDB" id="A6IS31"/>
<sequence>MAQCTCPAFLTLGSIITNNEKKNKTKQKKPEDDVQ</sequence>